<dbReference type="CDD" id="cd00757">
    <property type="entry name" value="ThiF_MoeB_HesA_family"/>
    <property type="match status" value="1"/>
</dbReference>
<dbReference type="InterPro" id="IPR035985">
    <property type="entry name" value="Ubiquitin-activating_enz"/>
</dbReference>
<dbReference type="InterPro" id="IPR001763">
    <property type="entry name" value="Rhodanese-like_dom"/>
</dbReference>
<dbReference type="PANTHER" id="PTHR10953:SF102">
    <property type="entry name" value="ADENYLYLTRANSFERASE AND SULFURTRANSFERASE MOCS3"/>
    <property type="match status" value="1"/>
</dbReference>
<keyword evidence="2" id="KW-0547">Nucleotide-binding</keyword>
<dbReference type="Pfam" id="PF00581">
    <property type="entry name" value="Rhodanese"/>
    <property type="match status" value="1"/>
</dbReference>
<dbReference type="InterPro" id="IPR036873">
    <property type="entry name" value="Rhodanese-like_dom_sf"/>
</dbReference>
<keyword evidence="1" id="KW-0808">Transferase</keyword>
<sequence>MSRYARQIVLPEVGLEGQERLRHARVLIVGVGGLGAPAAIYLAAAGVGTIGLVDADEVALDNLHRQIMYTTGEVGELKVEAAARRLRAMNSEIEVTPHALNLTPENARALIEPYDMVLDGTDNFAARYAINDACVQLGRPNVHASVYQFQGQVSVFSTRGGPCYRCLFPTPPGPGEAPSCAEAGVLGALPGVLGTMQAVEALKLILGVGKPLIGRLLMVDAFAMRFQEIASARNPACPCCGVSSQRSAPAMIQTCTARAVARTDSNGILEVLAPDLASELAGPRPPVLLDVREPHELMVSTLPGAIHIPIGEIPLRLGELDSSRPTVVFCRSGARSASVAAYLAARGFKDVRNLADGINGWARTVDRKLTLY</sequence>
<dbReference type="AlphaFoldDB" id="A0A931LWA5"/>
<reference evidence="6" key="1">
    <citation type="submission" date="2020-07" db="EMBL/GenBank/DDBJ databases">
        <title>Huge and variable diversity of episymbiotic CPR bacteria and DPANN archaea in groundwater ecosystems.</title>
        <authorList>
            <person name="He C.Y."/>
            <person name="Keren R."/>
            <person name="Whittaker M."/>
            <person name="Farag I.F."/>
            <person name="Doudna J."/>
            <person name="Cate J.H.D."/>
            <person name="Banfield J.F."/>
        </authorList>
    </citation>
    <scope>NUCLEOTIDE SEQUENCE</scope>
    <source>
        <strain evidence="6">NC_groundwater_17_Pr7_B-0.1um_64_12</strain>
    </source>
</reference>
<dbReference type="EMBL" id="JACOSL010000040">
    <property type="protein sequence ID" value="MBI1756847.1"/>
    <property type="molecule type" value="Genomic_DNA"/>
</dbReference>
<name>A0A931LWA5_FIMGI</name>
<evidence type="ECO:0000313" key="7">
    <source>
        <dbReference type="Proteomes" id="UP000727962"/>
    </source>
</evidence>
<dbReference type="SUPFAM" id="SSF69572">
    <property type="entry name" value="Activating enzymes of the ubiquitin-like proteins"/>
    <property type="match status" value="1"/>
</dbReference>
<dbReference type="Pfam" id="PF00899">
    <property type="entry name" value="ThiF"/>
    <property type="match status" value="1"/>
</dbReference>
<dbReference type="GO" id="GO:0005829">
    <property type="term" value="C:cytosol"/>
    <property type="evidence" value="ECO:0007669"/>
    <property type="project" value="TreeGrafter"/>
</dbReference>
<dbReference type="NCBIfam" id="NF004281">
    <property type="entry name" value="PRK05690.1"/>
    <property type="match status" value="1"/>
</dbReference>
<dbReference type="GO" id="GO:0004792">
    <property type="term" value="F:thiosulfate-cyanide sulfurtransferase activity"/>
    <property type="evidence" value="ECO:0007669"/>
    <property type="project" value="TreeGrafter"/>
</dbReference>
<evidence type="ECO:0000256" key="2">
    <source>
        <dbReference type="ARBA" id="ARBA00022741"/>
    </source>
</evidence>
<evidence type="ECO:0000256" key="3">
    <source>
        <dbReference type="ARBA" id="ARBA00022840"/>
    </source>
</evidence>
<dbReference type="GO" id="GO:0008641">
    <property type="term" value="F:ubiquitin-like modifier activating enzyme activity"/>
    <property type="evidence" value="ECO:0007669"/>
    <property type="project" value="InterPro"/>
</dbReference>
<keyword evidence="4" id="KW-1133">Transmembrane helix</keyword>
<dbReference type="PROSITE" id="PS50206">
    <property type="entry name" value="RHODANESE_3"/>
    <property type="match status" value="1"/>
</dbReference>
<evidence type="ECO:0000256" key="4">
    <source>
        <dbReference type="SAM" id="Phobius"/>
    </source>
</evidence>
<evidence type="ECO:0000259" key="5">
    <source>
        <dbReference type="PROSITE" id="PS50206"/>
    </source>
</evidence>
<keyword evidence="4" id="KW-0812">Transmembrane</keyword>
<dbReference type="GO" id="GO:0016779">
    <property type="term" value="F:nucleotidyltransferase activity"/>
    <property type="evidence" value="ECO:0007669"/>
    <property type="project" value="TreeGrafter"/>
</dbReference>
<dbReference type="GO" id="GO:0005524">
    <property type="term" value="F:ATP binding"/>
    <property type="evidence" value="ECO:0007669"/>
    <property type="project" value="UniProtKB-KW"/>
</dbReference>
<dbReference type="InterPro" id="IPR000594">
    <property type="entry name" value="ThiF_NAD_FAD-bd"/>
</dbReference>
<comment type="caution">
    <text evidence="6">The sequence shown here is derived from an EMBL/GenBank/DDBJ whole genome shotgun (WGS) entry which is preliminary data.</text>
</comment>
<dbReference type="InterPro" id="IPR045886">
    <property type="entry name" value="ThiF/MoeB/HesA"/>
</dbReference>
<dbReference type="Gene3D" id="3.40.50.720">
    <property type="entry name" value="NAD(P)-binding Rossmann-like Domain"/>
    <property type="match status" value="1"/>
</dbReference>
<dbReference type="FunFam" id="3.40.50.720:FF:000033">
    <property type="entry name" value="Adenylyltransferase and sulfurtransferase MOCS3"/>
    <property type="match status" value="1"/>
</dbReference>
<dbReference type="SMART" id="SM00450">
    <property type="entry name" value="RHOD"/>
    <property type="match status" value="1"/>
</dbReference>
<feature type="domain" description="Rhodanese" evidence="5">
    <location>
        <begin position="282"/>
        <end position="370"/>
    </location>
</feature>
<evidence type="ECO:0000256" key="1">
    <source>
        <dbReference type="ARBA" id="ARBA00022679"/>
    </source>
</evidence>
<feature type="transmembrane region" description="Helical" evidence="4">
    <location>
        <begin position="26"/>
        <end position="53"/>
    </location>
</feature>
<dbReference type="PANTHER" id="PTHR10953">
    <property type="entry name" value="UBIQUITIN-ACTIVATING ENZYME E1"/>
    <property type="match status" value="1"/>
</dbReference>
<protein>
    <submittedName>
        <fullName evidence="6">HesA/MoeB/ThiF family protein</fullName>
    </submittedName>
</protein>
<proteinExistence type="predicted"/>
<keyword evidence="3" id="KW-0067">ATP-binding</keyword>
<dbReference type="Gene3D" id="3.40.250.10">
    <property type="entry name" value="Rhodanese-like domain"/>
    <property type="match status" value="1"/>
</dbReference>
<accession>A0A931LWA5</accession>
<evidence type="ECO:0000313" key="6">
    <source>
        <dbReference type="EMBL" id="MBI1756847.1"/>
    </source>
</evidence>
<keyword evidence="4" id="KW-0472">Membrane</keyword>
<dbReference type="Proteomes" id="UP000727962">
    <property type="component" value="Unassembled WGS sequence"/>
</dbReference>
<gene>
    <name evidence="6" type="ORF">HYR64_07050</name>
</gene>
<dbReference type="GO" id="GO:0008146">
    <property type="term" value="F:sulfotransferase activity"/>
    <property type="evidence" value="ECO:0007669"/>
    <property type="project" value="TreeGrafter"/>
</dbReference>
<organism evidence="6 7">
    <name type="scientific">Fimbriimonas ginsengisoli</name>
    <dbReference type="NCBI Taxonomy" id="1005039"/>
    <lineage>
        <taxon>Bacteria</taxon>
        <taxon>Bacillati</taxon>
        <taxon>Armatimonadota</taxon>
        <taxon>Fimbriimonadia</taxon>
        <taxon>Fimbriimonadales</taxon>
        <taxon>Fimbriimonadaceae</taxon>
        <taxon>Fimbriimonas</taxon>
    </lineage>
</organism>